<evidence type="ECO:0000313" key="1">
    <source>
        <dbReference type="EMBL" id="JAH89110.1"/>
    </source>
</evidence>
<reference evidence="1" key="2">
    <citation type="journal article" date="2015" name="Fish Shellfish Immunol.">
        <title>Early steps in the European eel (Anguilla anguilla)-Vibrio vulnificus interaction in the gills: Role of the RtxA13 toxin.</title>
        <authorList>
            <person name="Callol A."/>
            <person name="Pajuelo D."/>
            <person name="Ebbesson L."/>
            <person name="Teles M."/>
            <person name="MacKenzie S."/>
            <person name="Amaro C."/>
        </authorList>
    </citation>
    <scope>NUCLEOTIDE SEQUENCE</scope>
</reference>
<organism evidence="1">
    <name type="scientific">Anguilla anguilla</name>
    <name type="common">European freshwater eel</name>
    <name type="synonym">Muraena anguilla</name>
    <dbReference type="NCBI Taxonomy" id="7936"/>
    <lineage>
        <taxon>Eukaryota</taxon>
        <taxon>Metazoa</taxon>
        <taxon>Chordata</taxon>
        <taxon>Craniata</taxon>
        <taxon>Vertebrata</taxon>
        <taxon>Euteleostomi</taxon>
        <taxon>Actinopterygii</taxon>
        <taxon>Neopterygii</taxon>
        <taxon>Teleostei</taxon>
        <taxon>Anguilliformes</taxon>
        <taxon>Anguillidae</taxon>
        <taxon>Anguilla</taxon>
    </lineage>
</organism>
<proteinExistence type="predicted"/>
<dbReference type="EMBL" id="GBXM01019467">
    <property type="protein sequence ID" value="JAH89110.1"/>
    <property type="molecule type" value="Transcribed_RNA"/>
</dbReference>
<dbReference type="AlphaFoldDB" id="A0A0E9WHP3"/>
<name>A0A0E9WHP3_ANGAN</name>
<sequence length="31" mass="3429">MTMSKFGGVYGKGTALTFPNIQPHTHMHTHT</sequence>
<reference evidence="1" key="1">
    <citation type="submission" date="2014-11" db="EMBL/GenBank/DDBJ databases">
        <authorList>
            <person name="Amaro Gonzalez C."/>
        </authorList>
    </citation>
    <scope>NUCLEOTIDE SEQUENCE</scope>
</reference>
<protein>
    <submittedName>
        <fullName evidence="1">Uncharacterized protein</fullName>
    </submittedName>
</protein>
<accession>A0A0E9WHP3</accession>